<sequence length="66" mass="7726">MSSYPDLAAYIRKYADQDIDFADAALVWLASQSGQRSILTVDETDFQVYRLQGGHPFELIRWYERH</sequence>
<evidence type="ECO:0000313" key="2">
    <source>
        <dbReference type="Proteomes" id="UP000232638"/>
    </source>
</evidence>
<dbReference type="AlphaFoldDB" id="A0A2K8U239"/>
<keyword evidence="2" id="KW-1185">Reference proteome</keyword>
<dbReference type="KEGG" id="tsy:THSYN_00610"/>
<reference evidence="1 2" key="1">
    <citation type="submission" date="2017-03" db="EMBL/GenBank/DDBJ databases">
        <title>Complete genome sequence of Candidatus 'Thiodictyon syntrophicum' sp. nov. strain Cad16T, a photolithoautotroph purple sulfur bacterium isolated from an alpine meromictic lake.</title>
        <authorList>
            <person name="Luedin S.M."/>
            <person name="Pothier J.F."/>
            <person name="Danza F."/>
            <person name="Storelli N."/>
            <person name="Wittwer M."/>
            <person name="Tonolla M."/>
        </authorList>
    </citation>
    <scope>NUCLEOTIDE SEQUENCE [LARGE SCALE GENOMIC DNA]</scope>
    <source>
        <strain evidence="1 2">Cad16T</strain>
    </source>
</reference>
<accession>A0A2K8U239</accession>
<evidence type="ECO:0000313" key="1">
    <source>
        <dbReference type="EMBL" id="AUB79607.1"/>
    </source>
</evidence>
<dbReference type="InterPro" id="IPR029060">
    <property type="entry name" value="PIN-like_dom_sf"/>
</dbReference>
<gene>
    <name evidence="1" type="ORF">THSYN_00610</name>
</gene>
<dbReference type="RefSeq" id="WP_100917427.1">
    <property type="nucleotide sequence ID" value="NZ_CP020370.1"/>
</dbReference>
<dbReference type="Proteomes" id="UP000232638">
    <property type="component" value="Chromosome"/>
</dbReference>
<evidence type="ECO:0008006" key="3">
    <source>
        <dbReference type="Google" id="ProtNLM"/>
    </source>
</evidence>
<protein>
    <recommendedName>
        <fullName evidence="3">PIN domain-containing protein</fullName>
    </recommendedName>
</protein>
<dbReference type="OrthoDB" id="196926at2"/>
<dbReference type="SUPFAM" id="SSF88723">
    <property type="entry name" value="PIN domain-like"/>
    <property type="match status" value="1"/>
</dbReference>
<organism evidence="1 2">
    <name type="scientific">Candidatus Thiodictyon syntrophicum</name>
    <dbReference type="NCBI Taxonomy" id="1166950"/>
    <lineage>
        <taxon>Bacteria</taxon>
        <taxon>Pseudomonadati</taxon>
        <taxon>Pseudomonadota</taxon>
        <taxon>Gammaproteobacteria</taxon>
        <taxon>Chromatiales</taxon>
        <taxon>Chromatiaceae</taxon>
        <taxon>Thiodictyon</taxon>
    </lineage>
</organism>
<proteinExistence type="predicted"/>
<name>A0A2K8U239_9GAMM</name>
<dbReference type="EMBL" id="CP020370">
    <property type="protein sequence ID" value="AUB79607.1"/>
    <property type="molecule type" value="Genomic_DNA"/>
</dbReference>